<dbReference type="Gene3D" id="3.40.390.10">
    <property type="entry name" value="Collagenase (Catalytic Domain)"/>
    <property type="match status" value="1"/>
</dbReference>
<feature type="signal peptide" evidence="1">
    <location>
        <begin position="1"/>
        <end position="18"/>
    </location>
</feature>
<accession>A0A8H7EJ68</accession>
<dbReference type="EMBL" id="JAAABM010000002">
    <property type="protein sequence ID" value="KAF7680866.1"/>
    <property type="molecule type" value="Genomic_DNA"/>
</dbReference>
<dbReference type="AlphaFoldDB" id="A0A8H7EJ68"/>
<evidence type="ECO:0000313" key="3">
    <source>
        <dbReference type="EMBL" id="KAF7680866.1"/>
    </source>
</evidence>
<dbReference type="RefSeq" id="XP_038790856.1">
    <property type="nucleotide sequence ID" value="XM_038927564.1"/>
</dbReference>
<keyword evidence="1" id="KW-0732">Signal</keyword>
<sequence>MSLIYIPIFAAAAMQVLGVVVPQQLPIFSGPCAVLPPSNKTETPSYDGVQSGASSIWGHEGSGGPKKWTDLYVKGLTVIPYCFPTEEHRKANIAKVEAATELWITALGGKASEASGHKIMFSEWIDPRKKPMYCIDVNSPVDSKWNMAVPYKTVAIWKDDRAGKRAASSTVGMGDSPGKPWDLDMWLGEEASIQTIAHEFGHVMGMMHEQQRSDRDTYVRYDCMKLTDYSTALARARESDPSVTTAELCNDVNIAAKYEFSGRSFTKSVLYGKSNDGWMLNLDTPYDVNMSGESASAFESKPLTSKDSCRLQEPQNRTLLLFISRMSLEDFATTKAIFPSDKMSAPTSIEDSKHQQNGKAEYTTATNLIDATNLSVQGTVVAAGYPRHLTLDVGGRKFKVSCDTLKSESGWFKRQLSGRFGPWEPELDGSYFMDADPDLFEYLLRFMRRPEVFPLFYNKMNGFDYDLYNRLQAEALYFQMDTLYEYLNAIKVKTSSLDIRVVHSLDHVQQEILPVHKTEELHVVPRTRKVYLCPRQIAGHKGRPELCGAACHKRQADNAVEYEDVGFLQVVSLKKEIVFDEKVCRDD</sequence>
<dbReference type="Pfam" id="PF02214">
    <property type="entry name" value="BTB_2"/>
    <property type="match status" value="1"/>
</dbReference>
<dbReference type="InterPro" id="IPR024079">
    <property type="entry name" value="MetalloPept_cat_dom_sf"/>
</dbReference>
<evidence type="ECO:0000313" key="4">
    <source>
        <dbReference type="Proteomes" id="UP000596902"/>
    </source>
</evidence>
<dbReference type="InterPro" id="IPR000210">
    <property type="entry name" value="BTB/POZ_dom"/>
</dbReference>
<feature type="chain" id="PRO_5034260863" description="BTB domain-containing protein" evidence="1">
    <location>
        <begin position="19"/>
        <end position="587"/>
    </location>
</feature>
<reference evidence="3" key="2">
    <citation type="submission" date="2020-08" db="EMBL/GenBank/DDBJ databases">
        <title>Draft Genome Sequence of Cumin Blight Pathogen Alternaria burnsii.</title>
        <authorList>
            <person name="Feng Z."/>
        </authorList>
    </citation>
    <scope>NUCLEOTIDE SEQUENCE</scope>
    <source>
        <strain evidence="3">CBS107.38</strain>
    </source>
</reference>
<reference evidence="3" key="1">
    <citation type="submission" date="2020-01" db="EMBL/GenBank/DDBJ databases">
        <authorList>
            <person name="Feng Z.H.Z."/>
        </authorList>
    </citation>
    <scope>NUCLEOTIDE SEQUENCE</scope>
    <source>
        <strain evidence="3">CBS107.38</strain>
    </source>
</reference>
<dbReference type="SMART" id="SM00225">
    <property type="entry name" value="BTB"/>
    <property type="match status" value="1"/>
</dbReference>
<evidence type="ECO:0000259" key="2">
    <source>
        <dbReference type="PROSITE" id="PS50097"/>
    </source>
</evidence>
<dbReference type="GO" id="GO:0006508">
    <property type="term" value="P:proteolysis"/>
    <property type="evidence" value="ECO:0007669"/>
    <property type="project" value="InterPro"/>
</dbReference>
<comment type="caution">
    <text evidence="3">The sequence shown here is derived from an EMBL/GenBank/DDBJ whole genome shotgun (WGS) entry which is preliminary data.</text>
</comment>
<dbReference type="PANTHER" id="PTHR11145">
    <property type="entry name" value="BTB/POZ DOMAIN-CONTAINING ADAPTER FOR CUL3-MEDIATED RHOA DEGRADATION PROTEIN FAMILY MEMBER"/>
    <property type="match status" value="1"/>
</dbReference>
<name>A0A8H7EJ68_9PLEO</name>
<protein>
    <recommendedName>
        <fullName evidence="2">BTB domain-containing protein</fullName>
    </recommendedName>
</protein>
<dbReference type="InterPro" id="IPR001506">
    <property type="entry name" value="Peptidase_M12A"/>
</dbReference>
<dbReference type="PANTHER" id="PTHR11145:SF8">
    <property type="entry name" value="RE57120P"/>
    <property type="match status" value="1"/>
</dbReference>
<proteinExistence type="predicted"/>
<dbReference type="Gene3D" id="3.30.710.10">
    <property type="entry name" value="Potassium Channel Kv1.1, Chain A"/>
    <property type="match status" value="1"/>
</dbReference>
<dbReference type="SUPFAM" id="SSF54695">
    <property type="entry name" value="POZ domain"/>
    <property type="match status" value="1"/>
</dbReference>
<evidence type="ECO:0000256" key="1">
    <source>
        <dbReference type="SAM" id="SignalP"/>
    </source>
</evidence>
<dbReference type="SUPFAM" id="SSF55486">
    <property type="entry name" value="Metalloproteases ('zincins'), catalytic domain"/>
    <property type="match status" value="1"/>
</dbReference>
<organism evidence="3 4">
    <name type="scientific">Alternaria burnsii</name>
    <dbReference type="NCBI Taxonomy" id="1187904"/>
    <lineage>
        <taxon>Eukaryota</taxon>
        <taxon>Fungi</taxon>
        <taxon>Dikarya</taxon>
        <taxon>Ascomycota</taxon>
        <taxon>Pezizomycotina</taxon>
        <taxon>Dothideomycetes</taxon>
        <taxon>Pleosporomycetidae</taxon>
        <taxon>Pleosporales</taxon>
        <taxon>Pleosporineae</taxon>
        <taxon>Pleosporaceae</taxon>
        <taxon>Alternaria</taxon>
        <taxon>Alternaria sect. Alternaria</taxon>
    </lineage>
</organism>
<dbReference type="InterPro" id="IPR011333">
    <property type="entry name" value="SKP1/BTB/POZ_sf"/>
</dbReference>
<feature type="domain" description="BTB" evidence="2">
    <location>
        <begin position="387"/>
        <end position="452"/>
    </location>
</feature>
<dbReference type="InterPro" id="IPR045068">
    <property type="entry name" value="BACURD1-3"/>
</dbReference>
<dbReference type="GO" id="GO:0051260">
    <property type="term" value="P:protein homooligomerization"/>
    <property type="evidence" value="ECO:0007669"/>
    <property type="project" value="InterPro"/>
</dbReference>
<dbReference type="InterPro" id="IPR003131">
    <property type="entry name" value="T1-type_BTB"/>
</dbReference>
<gene>
    <name evidence="3" type="ORF">GT037_002517</name>
</gene>
<dbReference type="GO" id="GO:0004222">
    <property type="term" value="F:metalloendopeptidase activity"/>
    <property type="evidence" value="ECO:0007669"/>
    <property type="project" value="InterPro"/>
</dbReference>
<dbReference type="GeneID" id="62200742"/>
<dbReference type="Proteomes" id="UP000596902">
    <property type="component" value="Unassembled WGS sequence"/>
</dbReference>
<keyword evidence="4" id="KW-1185">Reference proteome</keyword>
<dbReference type="PROSITE" id="PS50097">
    <property type="entry name" value="BTB"/>
    <property type="match status" value="1"/>
</dbReference>
<dbReference type="Pfam" id="PF01400">
    <property type="entry name" value="Astacin"/>
    <property type="match status" value="1"/>
</dbReference>